<dbReference type="RefSeq" id="XP_014147004.1">
    <property type="nucleotide sequence ID" value="XM_014291529.1"/>
</dbReference>
<evidence type="ECO:0000313" key="2">
    <source>
        <dbReference type="EMBL" id="KNC73102.1"/>
    </source>
</evidence>
<dbReference type="PANTHER" id="PTHR31126">
    <property type="entry name" value="TYROSINE-PROTEIN PHOSPHATASE"/>
    <property type="match status" value="1"/>
</dbReference>
<gene>
    <name evidence="2" type="ORF">SARC_14340</name>
</gene>
<dbReference type="PROSITE" id="PS00383">
    <property type="entry name" value="TYR_PHOSPHATASE_1"/>
    <property type="match status" value="1"/>
</dbReference>
<dbReference type="GeneID" id="25914844"/>
<dbReference type="Proteomes" id="UP000054560">
    <property type="component" value="Unassembled WGS sequence"/>
</dbReference>
<sequence>MVRTSLGASSLSLVAYYFNATTASIVLAGCACAVELLNSLIHKGGLLVKDVDPKALVVHLPSVSTDNIIQLKGVINFRGLAGIPTRDGLRIKKQVLYRSAHLARIKEEDIDTLIALNIGTVVDLRSKREKTKLPDDLTKISARDSTLTGVEDKLTLWASMIQLRDVVNLLLFNRHRIQPSLGEYYIDIVDNMVVELFGQFLVLLSDKDNLACVVHCTAGKDRTGIFVALLLTLLNVEEEVIISEYSLTNLDFDRSFRGFCKGSSLKGYGIPDAQMKGSMVAEPQWMRNLLQHMKDKYGSVEGYVLNECGVDPEVLAKVRANLLEKPE</sequence>
<dbReference type="AlphaFoldDB" id="A0A0L0F8R7"/>
<organism evidence="2 3">
    <name type="scientific">Sphaeroforma arctica JP610</name>
    <dbReference type="NCBI Taxonomy" id="667725"/>
    <lineage>
        <taxon>Eukaryota</taxon>
        <taxon>Ichthyosporea</taxon>
        <taxon>Ichthyophonida</taxon>
        <taxon>Sphaeroforma</taxon>
    </lineage>
</organism>
<dbReference type="InterPro" id="IPR029021">
    <property type="entry name" value="Prot-tyrosine_phosphatase-like"/>
</dbReference>
<dbReference type="InterPro" id="IPR026893">
    <property type="entry name" value="Tyr/Ser_Pase_IphP-type"/>
</dbReference>
<dbReference type="OrthoDB" id="9988524at2759"/>
<evidence type="ECO:0000313" key="3">
    <source>
        <dbReference type="Proteomes" id="UP000054560"/>
    </source>
</evidence>
<dbReference type="SUPFAM" id="SSF52799">
    <property type="entry name" value="(Phosphotyrosine protein) phosphatases II"/>
    <property type="match status" value="1"/>
</dbReference>
<dbReference type="GO" id="GO:0004721">
    <property type="term" value="F:phosphoprotein phosphatase activity"/>
    <property type="evidence" value="ECO:0007669"/>
    <property type="project" value="InterPro"/>
</dbReference>
<dbReference type="InterPro" id="IPR000387">
    <property type="entry name" value="Tyr_Pase_dom"/>
</dbReference>
<accession>A0A0L0F8R7</accession>
<dbReference type="PANTHER" id="PTHR31126:SF1">
    <property type="entry name" value="TYROSINE SPECIFIC PROTEIN PHOSPHATASES DOMAIN-CONTAINING PROTEIN"/>
    <property type="match status" value="1"/>
</dbReference>
<dbReference type="EMBL" id="KQ246079">
    <property type="protein sequence ID" value="KNC73102.1"/>
    <property type="molecule type" value="Genomic_DNA"/>
</dbReference>
<proteinExistence type="predicted"/>
<dbReference type="STRING" id="667725.A0A0L0F8R7"/>
<evidence type="ECO:0000259" key="1">
    <source>
        <dbReference type="PROSITE" id="PS50056"/>
    </source>
</evidence>
<dbReference type="Pfam" id="PF13350">
    <property type="entry name" value="Y_phosphatase3"/>
    <property type="match status" value="1"/>
</dbReference>
<dbReference type="InterPro" id="IPR016130">
    <property type="entry name" value="Tyr_Pase_AS"/>
</dbReference>
<keyword evidence="3" id="KW-1185">Reference proteome</keyword>
<protein>
    <recommendedName>
        <fullName evidence="1">Tyrosine specific protein phosphatases domain-containing protein</fullName>
    </recommendedName>
</protein>
<dbReference type="PROSITE" id="PS51257">
    <property type="entry name" value="PROKAR_LIPOPROTEIN"/>
    <property type="match status" value="1"/>
</dbReference>
<dbReference type="Gene3D" id="3.90.190.10">
    <property type="entry name" value="Protein tyrosine phosphatase superfamily"/>
    <property type="match status" value="1"/>
</dbReference>
<name>A0A0L0F8R7_9EUKA</name>
<feature type="domain" description="Tyrosine specific protein phosphatases" evidence="1">
    <location>
        <begin position="183"/>
        <end position="254"/>
    </location>
</feature>
<dbReference type="PROSITE" id="PS50056">
    <property type="entry name" value="TYR_PHOSPHATASE_2"/>
    <property type="match status" value="1"/>
</dbReference>
<dbReference type="eggNOG" id="ENOG502S0PE">
    <property type="taxonomic scope" value="Eukaryota"/>
</dbReference>
<reference evidence="2 3" key="1">
    <citation type="submission" date="2011-02" db="EMBL/GenBank/DDBJ databases">
        <title>The Genome Sequence of Sphaeroforma arctica JP610.</title>
        <authorList>
            <consortium name="The Broad Institute Genome Sequencing Platform"/>
            <person name="Russ C."/>
            <person name="Cuomo C."/>
            <person name="Young S.K."/>
            <person name="Zeng Q."/>
            <person name="Gargeya S."/>
            <person name="Alvarado L."/>
            <person name="Berlin A."/>
            <person name="Chapman S.B."/>
            <person name="Chen Z."/>
            <person name="Freedman E."/>
            <person name="Gellesch M."/>
            <person name="Goldberg J."/>
            <person name="Griggs A."/>
            <person name="Gujja S."/>
            <person name="Heilman E."/>
            <person name="Heiman D."/>
            <person name="Howarth C."/>
            <person name="Mehta T."/>
            <person name="Neiman D."/>
            <person name="Pearson M."/>
            <person name="Roberts A."/>
            <person name="Saif S."/>
            <person name="Shea T."/>
            <person name="Shenoy N."/>
            <person name="Sisk P."/>
            <person name="Stolte C."/>
            <person name="Sykes S."/>
            <person name="White J."/>
            <person name="Yandava C."/>
            <person name="Burger G."/>
            <person name="Gray M.W."/>
            <person name="Holland P.W.H."/>
            <person name="King N."/>
            <person name="Lang F.B.F."/>
            <person name="Roger A.J."/>
            <person name="Ruiz-Trillo I."/>
            <person name="Haas B."/>
            <person name="Nusbaum C."/>
            <person name="Birren B."/>
        </authorList>
    </citation>
    <scope>NUCLEOTIDE SEQUENCE [LARGE SCALE GENOMIC DNA]</scope>
    <source>
        <strain evidence="2 3">JP610</strain>
    </source>
</reference>